<reference evidence="1 2" key="1">
    <citation type="journal article" date="2013" name="Stand. Genomic Sci.">
        <title>Complete genome sequence of Dehalobacter restrictus PER-K23(T.).</title>
        <authorList>
            <person name="Kruse T."/>
            <person name="Maillard J."/>
            <person name="Goodwin L."/>
            <person name="Woyke T."/>
            <person name="Teshima H."/>
            <person name="Bruce D."/>
            <person name="Detter C."/>
            <person name="Tapia R."/>
            <person name="Han C."/>
            <person name="Huntemann M."/>
            <person name="Wei C.L."/>
            <person name="Han J."/>
            <person name="Chen A."/>
            <person name="Kyrpides N."/>
            <person name="Szeto E."/>
            <person name="Markowitz V."/>
            <person name="Ivanova N."/>
            <person name="Pagani I."/>
            <person name="Pati A."/>
            <person name="Pitluck S."/>
            <person name="Nolan M."/>
            <person name="Holliger C."/>
            <person name="Smidt H."/>
        </authorList>
    </citation>
    <scope>NUCLEOTIDE SEQUENCE [LARGE SCALE GENOMIC DNA]</scope>
    <source>
        <strain evidence="2">DSM 9455</strain>
    </source>
</reference>
<name>A0ABN4BZV6_DEHRP</name>
<accession>A0ABN4BZV6</accession>
<organism evidence="1 2">
    <name type="scientific">Dehalobacter restrictus (strain DSM 9455 / PER-K23)</name>
    <dbReference type="NCBI Taxonomy" id="871738"/>
    <lineage>
        <taxon>Bacteria</taxon>
        <taxon>Bacillati</taxon>
        <taxon>Bacillota</taxon>
        <taxon>Clostridia</taxon>
        <taxon>Eubacteriales</taxon>
        <taxon>Desulfitobacteriaceae</taxon>
        <taxon>Dehalobacter</taxon>
    </lineage>
</organism>
<dbReference type="Proteomes" id="UP000018934">
    <property type="component" value="Chromosome"/>
</dbReference>
<gene>
    <name evidence="1" type="ORF">DEHRE_02310</name>
</gene>
<keyword evidence="2" id="KW-1185">Reference proteome</keyword>
<evidence type="ECO:0000313" key="2">
    <source>
        <dbReference type="Proteomes" id="UP000018934"/>
    </source>
</evidence>
<evidence type="ECO:0000313" key="1">
    <source>
        <dbReference type="EMBL" id="AHF11247.1"/>
    </source>
</evidence>
<sequence length="53" mass="6089">MYNDSQLKITIVSNKPSDQALKSFQRKLYQLLTSKELNKAINPVYDSKTVKLS</sequence>
<proteinExistence type="predicted"/>
<protein>
    <submittedName>
        <fullName evidence="1">Uncharacterized protein</fullName>
    </submittedName>
</protein>
<dbReference type="EMBL" id="CP007033">
    <property type="protein sequence ID" value="AHF11247.1"/>
    <property type="molecule type" value="Genomic_DNA"/>
</dbReference>